<dbReference type="EMBL" id="CP150886">
    <property type="protein sequence ID" value="WZB88002.1"/>
    <property type="molecule type" value="Genomic_DNA"/>
</dbReference>
<dbReference type="RefSeq" id="WP_353930911.1">
    <property type="nucleotide sequence ID" value="NZ_CP150886.1"/>
</dbReference>
<gene>
    <name evidence="1" type="ORF">WJM97_22065</name>
</gene>
<reference evidence="1 2" key="1">
    <citation type="submission" date="2024-04" db="EMBL/GenBank/DDBJ databases">
        <title>Okeanomitos corallinicola gen. &amp; sp. nov. (Nostocales, Cyanobacteria), a new toxic marine heterocyst-forming cyanobacterium from a coral reef.</title>
        <authorList>
            <person name="Li H."/>
            <person name="Li R."/>
            <person name="Kang J."/>
            <person name="Hii K.S."/>
            <person name="Mohamed H.F."/>
            <person name="Xu X."/>
            <person name="Luo Z."/>
        </authorList>
    </citation>
    <scope>NUCLEOTIDE SEQUENCE [LARGE SCALE GENOMIC DNA]</scope>
    <source>
        <strain evidence="1 2">TIOX110</strain>
    </source>
</reference>
<protein>
    <recommendedName>
        <fullName evidence="3">HEPN AbiU2-like domain-containing protein</fullName>
    </recommendedName>
</protein>
<dbReference type="Proteomes" id="UP001483337">
    <property type="component" value="Chromosome"/>
</dbReference>
<sequence>MITDIPAPDDFFCSGWRFLDYGWSQAIELLIDIRIQEDELQPDSTDIHEFWELGRHNLITSLALVQQGIELLLKGCIAEVSPYLLITQPQQWPGKCDKNDTFFSQFRTIDAQDLIKVYDTVRENRLSENFKGRVDELRKHRNMTFHGINKSTIVEASEVLRAVFEAVENLNSGKRWLEVHKNFLENTPISRINDIDYSVKYRMMKEMEIIVQNLKPEEVEKYTGFRVKEKSYKCPWCGRVARKYGGEPKFVQERVDKDGITKSLYCFCCCENIETIKADCQSPDCDSTFLDEDGVCLICDHENELDN</sequence>
<keyword evidence="2" id="KW-1185">Reference proteome</keyword>
<accession>A0ABZ2USC0</accession>
<evidence type="ECO:0000313" key="2">
    <source>
        <dbReference type="Proteomes" id="UP001483337"/>
    </source>
</evidence>
<proteinExistence type="predicted"/>
<organism evidence="1 2">
    <name type="scientific">Okeanomitos corallinicola TIOX110</name>
    <dbReference type="NCBI Taxonomy" id="3133117"/>
    <lineage>
        <taxon>Bacteria</taxon>
        <taxon>Bacillati</taxon>
        <taxon>Cyanobacteriota</taxon>
        <taxon>Cyanophyceae</taxon>
        <taxon>Nostocales</taxon>
        <taxon>Aphanizomenonaceae</taxon>
        <taxon>Okeanomitos</taxon>
    </lineage>
</organism>
<evidence type="ECO:0000313" key="1">
    <source>
        <dbReference type="EMBL" id="WZB88002.1"/>
    </source>
</evidence>
<name>A0ABZ2USC0_9CYAN</name>
<evidence type="ECO:0008006" key="3">
    <source>
        <dbReference type="Google" id="ProtNLM"/>
    </source>
</evidence>